<dbReference type="NCBIfam" id="TIGR01206">
    <property type="entry name" value="lysW"/>
    <property type="match status" value="1"/>
</dbReference>
<dbReference type="EMBL" id="JBHTIS010001897">
    <property type="protein sequence ID" value="MFD1048967.1"/>
    <property type="molecule type" value="Genomic_DNA"/>
</dbReference>
<proteinExistence type="predicted"/>
<dbReference type="Proteomes" id="UP001597045">
    <property type="component" value="Unassembled WGS sequence"/>
</dbReference>
<dbReference type="PANTHER" id="PTHR40393">
    <property type="entry name" value="LYSINE BIOSYNTHESIS PROTEIN-RELATED-RELATED"/>
    <property type="match status" value="1"/>
</dbReference>
<dbReference type="InterPro" id="IPR005906">
    <property type="entry name" value="LysW"/>
</dbReference>
<accession>A0ABW3MG16</accession>
<dbReference type="Gene3D" id="2.20.28.160">
    <property type="match status" value="1"/>
</dbReference>
<evidence type="ECO:0000313" key="2">
    <source>
        <dbReference type="Proteomes" id="UP001597045"/>
    </source>
</evidence>
<comment type="caution">
    <text evidence="1">The sequence shown here is derived from an EMBL/GenBank/DDBJ whole genome shotgun (WGS) entry which is preliminary data.</text>
</comment>
<dbReference type="Pfam" id="PF21344">
    <property type="entry name" value="Zn_ribbon_LysW"/>
    <property type="match status" value="1"/>
</dbReference>
<protein>
    <submittedName>
        <fullName evidence="1">Lysine biosynthesis protein LysW</fullName>
    </submittedName>
</protein>
<sequence>MITCPECSVGVPVTESAAVSEVIECGDCHSELEVVSVNPVRLATAPEIEEDWGE</sequence>
<name>A0ABW3MG16_9PSEU</name>
<reference evidence="2" key="1">
    <citation type="journal article" date="2019" name="Int. J. Syst. Evol. Microbiol.">
        <title>The Global Catalogue of Microorganisms (GCM) 10K type strain sequencing project: providing services to taxonomists for standard genome sequencing and annotation.</title>
        <authorList>
            <consortium name="The Broad Institute Genomics Platform"/>
            <consortium name="The Broad Institute Genome Sequencing Center for Infectious Disease"/>
            <person name="Wu L."/>
            <person name="Ma J."/>
        </authorList>
    </citation>
    <scope>NUCLEOTIDE SEQUENCE [LARGE SCALE GENOMIC DNA]</scope>
    <source>
        <strain evidence="2">JCM 31486</strain>
    </source>
</reference>
<gene>
    <name evidence="1" type="primary">lysW</name>
    <name evidence="1" type="ORF">ACFQ1S_27225</name>
</gene>
<organism evidence="1 2">
    <name type="scientific">Kibdelosporangium lantanae</name>
    <dbReference type="NCBI Taxonomy" id="1497396"/>
    <lineage>
        <taxon>Bacteria</taxon>
        <taxon>Bacillati</taxon>
        <taxon>Actinomycetota</taxon>
        <taxon>Actinomycetes</taxon>
        <taxon>Pseudonocardiales</taxon>
        <taxon>Pseudonocardiaceae</taxon>
        <taxon>Kibdelosporangium</taxon>
    </lineage>
</organism>
<dbReference type="PANTHER" id="PTHR40393:SF1">
    <property type="entry name" value="LYSINE BIOSYNTHESIS PROTEIN-RELATED"/>
    <property type="match status" value="1"/>
</dbReference>
<evidence type="ECO:0000313" key="1">
    <source>
        <dbReference type="EMBL" id="MFD1048967.1"/>
    </source>
</evidence>
<keyword evidence="2" id="KW-1185">Reference proteome</keyword>